<gene>
    <name evidence="8" type="ORF">LKD47_09400</name>
    <name evidence="9" type="ORF">OCV43_13490</name>
</gene>
<dbReference type="PROSITE" id="PS00151">
    <property type="entry name" value="ACYLPHOSPHATASE_2"/>
    <property type="match status" value="1"/>
</dbReference>
<dbReference type="Proteomes" id="UP001209666">
    <property type="component" value="Unassembled WGS sequence"/>
</dbReference>
<feature type="active site" evidence="5">
    <location>
        <position position="41"/>
    </location>
</feature>
<evidence type="ECO:0000256" key="4">
    <source>
        <dbReference type="ARBA" id="ARBA00047645"/>
    </source>
</evidence>
<reference evidence="9 11" key="1">
    <citation type="journal article" date="2021" name="ISME Commun">
        <title>Automated analysis of genomic sequences facilitates high-throughput and comprehensive description of bacteria.</title>
        <authorList>
            <person name="Hitch T.C.A."/>
        </authorList>
    </citation>
    <scope>NUCLEOTIDE SEQUENCE [LARGE SCALE GENOMIC DNA]</scope>
    <source>
        <strain evidence="9 11">Sanger_19</strain>
    </source>
</reference>
<dbReference type="EMBL" id="JAOQKI010000031">
    <property type="protein sequence ID" value="MCU6718263.1"/>
    <property type="molecule type" value="Genomic_DNA"/>
</dbReference>
<dbReference type="AlphaFoldDB" id="A0AAW4WCI2"/>
<evidence type="ECO:0000259" key="7">
    <source>
        <dbReference type="PROSITE" id="PS51160"/>
    </source>
</evidence>
<name>A0AAW4WCI2_9FIRM</name>
<feature type="active site" evidence="5">
    <location>
        <position position="23"/>
    </location>
</feature>
<keyword evidence="11" id="KW-1185">Reference proteome</keyword>
<dbReference type="PRINTS" id="PR00112">
    <property type="entry name" value="ACYLPHPHTASE"/>
</dbReference>
<evidence type="ECO:0000256" key="1">
    <source>
        <dbReference type="ARBA" id="ARBA00005614"/>
    </source>
</evidence>
<dbReference type="InterPro" id="IPR036046">
    <property type="entry name" value="Acylphosphatase-like_dom_sf"/>
</dbReference>
<keyword evidence="5" id="KW-0378">Hydrolase</keyword>
<evidence type="ECO:0000256" key="5">
    <source>
        <dbReference type="PROSITE-ProRule" id="PRU00520"/>
    </source>
</evidence>
<comment type="caution">
    <text evidence="8">The sequence shown here is derived from an EMBL/GenBank/DDBJ whole genome shotgun (WGS) entry which is preliminary data.</text>
</comment>
<dbReference type="GO" id="GO:0003998">
    <property type="term" value="F:acylphosphatase activity"/>
    <property type="evidence" value="ECO:0007669"/>
    <property type="project" value="UniProtKB-EC"/>
</dbReference>
<dbReference type="Proteomes" id="UP001198893">
    <property type="component" value="Unassembled WGS sequence"/>
</dbReference>
<evidence type="ECO:0000256" key="3">
    <source>
        <dbReference type="ARBA" id="ARBA00015991"/>
    </source>
</evidence>
<evidence type="ECO:0000256" key="2">
    <source>
        <dbReference type="ARBA" id="ARBA00012150"/>
    </source>
</evidence>
<dbReference type="PANTHER" id="PTHR47268">
    <property type="entry name" value="ACYLPHOSPHATASE"/>
    <property type="match status" value="1"/>
</dbReference>
<evidence type="ECO:0000313" key="8">
    <source>
        <dbReference type="EMBL" id="MCC2242510.1"/>
    </source>
</evidence>
<proteinExistence type="inferred from homology"/>
<comment type="catalytic activity">
    <reaction evidence="4 5">
        <text>an acyl phosphate + H2O = a carboxylate + phosphate + H(+)</text>
        <dbReference type="Rhea" id="RHEA:14965"/>
        <dbReference type="ChEBI" id="CHEBI:15377"/>
        <dbReference type="ChEBI" id="CHEBI:15378"/>
        <dbReference type="ChEBI" id="CHEBI:29067"/>
        <dbReference type="ChEBI" id="CHEBI:43474"/>
        <dbReference type="ChEBI" id="CHEBI:59918"/>
        <dbReference type="EC" id="3.6.1.7"/>
    </reaction>
</comment>
<dbReference type="InterPro" id="IPR017968">
    <property type="entry name" value="Acylphosphatase_CS"/>
</dbReference>
<protein>
    <recommendedName>
        <fullName evidence="3 5">acylphosphatase</fullName>
        <ecNumber evidence="2 5">3.6.1.7</ecNumber>
    </recommendedName>
</protein>
<accession>A0AAW4WCI2</accession>
<comment type="similarity">
    <text evidence="1 6">Belongs to the acylphosphatase family.</text>
</comment>
<dbReference type="InterPro" id="IPR001792">
    <property type="entry name" value="Acylphosphatase-like_dom"/>
</dbReference>
<dbReference type="SUPFAM" id="SSF54975">
    <property type="entry name" value="Acylphosphatase/BLUF domain-like"/>
    <property type="match status" value="1"/>
</dbReference>
<dbReference type="Gene3D" id="3.30.70.100">
    <property type="match status" value="1"/>
</dbReference>
<evidence type="ECO:0000313" key="11">
    <source>
        <dbReference type="Proteomes" id="UP001209666"/>
    </source>
</evidence>
<feature type="domain" description="Acylphosphatase-like" evidence="7">
    <location>
        <begin position="8"/>
        <end position="94"/>
    </location>
</feature>
<sequence length="94" mass="11206">MSENRKIRVFYQFNGYVQGVGFRYRMSHLAGHFGVTGWVRNEYDGSVQAELQGLPEEIDMIIQRLCQDRYIEIRSMDRKELPLDETERGFHVKY</sequence>
<dbReference type="PROSITE" id="PS51160">
    <property type="entry name" value="ACYLPHOSPHATASE_3"/>
    <property type="match status" value="1"/>
</dbReference>
<dbReference type="EMBL" id="JAJEQW010000009">
    <property type="protein sequence ID" value="MCC2242510.1"/>
    <property type="molecule type" value="Genomic_DNA"/>
</dbReference>
<dbReference type="PANTHER" id="PTHR47268:SF4">
    <property type="entry name" value="ACYLPHOSPHATASE"/>
    <property type="match status" value="1"/>
</dbReference>
<organism evidence="8 10">
    <name type="scientific">Roseburia amylophila</name>
    <dbReference type="NCBI Taxonomy" id="2981794"/>
    <lineage>
        <taxon>Bacteria</taxon>
        <taxon>Bacillati</taxon>
        <taxon>Bacillota</taxon>
        <taxon>Clostridia</taxon>
        <taxon>Lachnospirales</taxon>
        <taxon>Lachnospiraceae</taxon>
        <taxon>Roseburia</taxon>
    </lineage>
</organism>
<evidence type="ECO:0000313" key="10">
    <source>
        <dbReference type="Proteomes" id="UP001198893"/>
    </source>
</evidence>
<dbReference type="InterPro" id="IPR020456">
    <property type="entry name" value="Acylphosphatase"/>
</dbReference>
<evidence type="ECO:0000313" key="9">
    <source>
        <dbReference type="EMBL" id="MCU6718263.1"/>
    </source>
</evidence>
<dbReference type="Pfam" id="PF00708">
    <property type="entry name" value="Acylphosphatase"/>
    <property type="match status" value="1"/>
</dbReference>
<dbReference type="EC" id="3.6.1.7" evidence="2 5"/>
<reference evidence="9" key="3">
    <citation type="submission" date="2022-09" db="EMBL/GenBank/DDBJ databases">
        <authorList>
            <person name="Hitch T.C.A."/>
        </authorList>
    </citation>
    <scope>NUCLEOTIDE SEQUENCE</scope>
    <source>
        <strain evidence="9">Sanger_19</strain>
    </source>
</reference>
<dbReference type="RefSeq" id="WP_022243967.1">
    <property type="nucleotide sequence ID" value="NZ_JAJEQW010000009.1"/>
</dbReference>
<reference evidence="8" key="2">
    <citation type="submission" date="2021-10" db="EMBL/GenBank/DDBJ databases">
        <title>Anaerobic single-cell dispensing facilitates the cultivation of human gut bacteria.</title>
        <authorList>
            <person name="Afrizal A."/>
        </authorList>
    </citation>
    <scope>NUCLEOTIDE SEQUENCE</scope>
    <source>
        <strain evidence="8">CLA-AA-H204</strain>
    </source>
</reference>
<evidence type="ECO:0000256" key="6">
    <source>
        <dbReference type="RuleBase" id="RU004168"/>
    </source>
</evidence>